<sequence>MTTMDVILGRSRPPDVLVCEAFGPTIQGEGPSAGQLASFLRIGDCNLACGSCDTPYSWDWKRYSRAEQTSRMPAEHVAAELLRHPTELVIITGGEPMMQQTQLVPVVSRLTGAGRRIEIETNGTIAPEPAFDQHVSLYAVSPKLSHMGMPTSRRIKPAVLKAFQESGRAVFKFVLDTPADVEEVAALQDEHGLEQVWVMPQATTAAAVITGLRAIAGPAINRGWNVSGRLHTLIWEDERGR</sequence>
<feature type="binding site" evidence="8">
    <location>
        <position position="49"/>
    </location>
    <ligand>
        <name>[4Fe-4S] cluster</name>
        <dbReference type="ChEBI" id="CHEBI:49883"/>
        <note>4Fe-4S-S-AdoMet</note>
    </ligand>
</feature>
<feature type="domain" description="Radical SAM core" evidence="9">
    <location>
        <begin position="32"/>
        <end position="237"/>
    </location>
</feature>
<comment type="caution">
    <text evidence="8">Lacks conserved residue(s) required for the propagation of feature annotation.</text>
</comment>
<feature type="binding site" evidence="8">
    <location>
        <position position="45"/>
    </location>
    <ligand>
        <name>[4Fe-4S] cluster</name>
        <dbReference type="ChEBI" id="CHEBI:49883"/>
        <note>4Fe-4S-S-AdoMet</note>
    </ligand>
</feature>
<dbReference type="Proteomes" id="UP001596435">
    <property type="component" value="Unassembled WGS sequence"/>
</dbReference>
<evidence type="ECO:0000256" key="7">
    <source>
        <dbReference type="ARBA" id="ARBA00023239"/>
    </source>
</evidence>
<keyword evidence="5 8" id="KW-0408">Iron</keyword>
<dbReference type="Pfam" id="PF13353">
    <property type="entry name" value="Fer4_12"/>
    <property type="match status" value="1"/>
</dbReference>
<dbReference type="PANTHER" id="PTHR42836:SF1">
    <property type="entry name" value="7-CARBOXY-7-DEAZAGUANINE SYNTHASE"/>
    <property type="match status" value="1"/>
</dbReference>
<feature type="binding site" evidence="8">
    <location>
        <position position="94"/>
    </location>
    <ligand>
        <name>S-adenosyl-L-methionine</name>
        <dbReference type="ChEBI" id="CHEBI:59789"/>
    </ligand>
</feature>
<dbReference type="InterPro" id="IPR013785">
    <property type="entry name" value="Aldolase_TIM"/>
</dbReference>
<comment type="caution">
    <text evidence="10">The sequence shown here is derived from an EMBL/GenBank/DDBJ whole genome shotgun (WGS) entry which is preliminary data.</text>
</comment>
<gene>
    <name evidence="8" type="primary">queE</name>
    <name evidence="10" type="ORF">ACFQMG_18180</name>
</gene>
<protein>
    <recommendedName>
        <fullName evidence="8">7-carboxy-7-deazaguanine synthase</fullName>
        <shortName evidence="8">CDG synthase</shortName>
        <ecNumber evidence="8">4.3.99.3</ecNumber>
    </recommendedName>
    <alternativeName>
        <fullName evidence="8">Queuosine biosynthesis protein QueE</fullName>
    </alternativeName>
</protein>
<comment type="function">
    <text evidence="8">Catalyzes the complex heterocyclic radical-mediated conversion of 6-carboxy-5,6,7,8-tetrahydropterin (CPH4) to 7-carboxy-7-deazaguanine (CDG), a step common to the biosynthetic pathways of all 7-deazapurine-containing compounds.</text>
</comment>
<evidence type="ECO:0000256" key="5">
    <source>
        <dbReference type="ARBA" id="ARBA00023004"/>
    </source>
</evidence>
<dbReference type="CDD" id="cd01335">
    <property type="entry name" value="Radical_SAM"/>
    <property type="match status" value="1"/>
</dbReference>
<evidence type="ECO:0000259" key="9">
    <source>
        <dbReference type="PROSITE" id="PS51918"/>
    </source>
</evidence>
<feature type="binding site" evidence="8">
    <location>
        <position position="92"/>
    </location>
    <ligand>
        <name>substrate</name>
    </ligand>
</feature>
<dbReference type="PIRSF" id="PIRSF000370">
    <property type="entry name" value="QueE"/>
    <property type="match status" value="1"/>
</dbReference>
<comment type="cofactor">
    <cofactor evidence="8">
        <name>[4Fe-4S] cluster</name>
        <dbReference type="ChEBI" id="CHEBI:49883"/>
    </cofactor>
    <text evidence="8">Binds 1 [4Fe-4S] cluster. The cluster is coordinated with 3 cysteines and an exchangeable S-adenosyl-L-methionine.</text>
</comment>
<keyword evidence="1 8" id="KW-0004">4Fe-4S</keyword>
<name>A0ABW2FZA1_9ACTN</name>
<evidence type="ECO:0000256" key="3">
    <source>
        <dbReference type="ARBA" id="ARBA00022723"/>
    </source>
</evidence>
<evidence type="ECO:0000256" key="8">
    <source>
        <dbReference type="HAMAP-Rule" id="MF_00917"/>
    </source>
</evidence>
<feature type="binding site" evidence="8">
    <location>
        <position position="54"/>
    </location>
    <ligand>
        <name>Mg(2+)</name>
        <dbReference type="ChEBI" id="CHEBI:18420"/>
    </ligand>
</feature>
<dbReference type="Gene3D" id="3.20.20.70">
    <property type="entry name" value="Aldolase class I"/>
    <property type="match status" value="1"/>
</dbReference>
<dbReference type="PANTHER" id="PTHR42836">
    <property type="entry name" value="7-CARBOXY-7-DEAZAGUANINE SYNTHASE"/>
    <property type="match status" value="1"/>
</dbReference>
<comment type="cofactor">
    <cofactor evidence="8">
        <name>Mg(2+)</name>
        <dbReference type="ChEBI" id="CHEBI:18420"/>
    </cofactor>
</comment>
<feature type="binding site" evidence="8">
    <location>
        <begin position="141"/>
        <end position="143"/>
    </location>
    <ligand>
        <name>S-adenosyl-L-methionine</name>
        <dbReference type="ChEBI" id="CHEBI:59789"/>
    </ligand>
</feature>
<keyword evidence="4 8" id="KW-0460">Magnesium</keyword>
<evidence type="ECO:0000256" key="2">
    <source>
        <dbReference type="ARBA" id="ARBA00022691"/>
    </source>
</evidence>
<comment type="catalytic activity">
    <reaction evidence="8">
        <text>6-carboxy-5,6,7,8-tetrahydropterin + H(+) = 7-carboxy-7-carbaguanine + NH4(+)</text>
        <dbReference type="Rhea" id="RHEA:27974"/>
        <dbReference type="ChEBI" id="CHEBI:15378"/>
        <dbReference type="ChEBI" id="CHEBI:28938"/>
        <dbReference type="ChEBI" id="CHEBI:61032"/>
        <dbReference type="ChEBI" id="CHEBI:61036"/>
        <dbReference type="EC" id="4.3.99.3"/>
    </reaction>
</comment>
<keyword evidence="11" id="KW-1185">Reference proteome</keyword>
<feature type="binding site" evidence="8">
    <location>
        <position position="41"/>
    </location>
    <ligand>
        <name>substrate</name>
    </ligand>
</feature>
<dbReference type="PROSITE" id="PS51918">
    <property type="entry name" value="RADICAL_SAM"/>
    <property type="match status" value="1"/>
</dbReference>
<evidence type="ECO:0000256" key="1">
    <source>
        <dbReference type="ARBA" id="ARBA00022485"/>
    </source>
</evidence>
<keyword evidence="6 8" id="KW-0411">Iron-sulfur</keyword>
<comment type="similarity">
    <text evidence="8">Belongs to the radical SAM superfamily. 7-carboxy-7-deazaguanine synthase family.</text>
</comment>
<keyword evidence="7 8" id="KW-0456">Lyase</keyword>
<dbReference type="EMBL" id="JBHTAJ010000032">
    <property type="protein sequence ID" value="MFC7181482.1"/>
    <property type="molecule type" value="Genomic_DNA"/>
</dbReference>
<evidence type="ECO:0000256" key="4">
    <source>
        <dbReference type="ARBA" id="ARBA00022842"/>
    </source>
</evidence>
<proteinExistence type="inferred from homology"/>
<keyword evidence="3 8" id="KW-0479">Metal-binding</keyword>
<dbReference type="RefSeq" id="WP_345703807.1">
    <property type="nucleotide sequence ID" value="NZ_BAABKV010000001.1"/>
</dbReference>
<accession>A0ABW2FZA1</accession>
<evidence type="ECO:0000313" key="11">
    <source>
        <dbReference type="Proteomes" id="UP001596435"/>
    </source>
</evidence>
<dbReference type="InterPro" id="IPR024924">
    <property type="entry name" value="7-CO-7-deazaguanine_synth-like"/>
</dbReference>
<feature type="binding site" evidence="8">
    <location>
        <begin position="26"/>
        <end position="28"/>
    </location>
    <ligand>
        <name>substrate</name>
    </ligand>
</feature>
<dbReference type="SUPFAM" id="SSF102114">
    <property type="entry name" value="Radical SAM enzymes"/>
    <property type="match status" value="1"/>
</dbReference>
<dbReference type="HAMAP" id="MF_00917">
    <property type="entry name" value="QueE"/>
    <property type="match status" value="1"/>
</dbReference>
<dbReference type="SFLD" id="SFLDS00029">
    <property type="entry name" value="Radical_SAM"/>
    <property type="match status" value="1"/>
</dbReference>
<dbReference type="InterPro" id="IPR007197">
    <property type="entry name" value="rSAM"/>
</dbReference>
<evidence type="ECO:0000256" key="6">
    <source>
        <dbReference type="ARBA" id="ARBA00023014"/>
    </source>
</evidence>
<comment type="cofactor">
    <cofactor evidence="8">
        <name>S-adenosyl-L-methionine</name>
        <dbReference type="ChEBI" id="CHEBI:59789"/>
    </cofactor>
    <text evidence="8">Binds 1 S-adenosyl-L-methionine per subunit.</text>
</comment>
<reference evidence="11" key="1">
    <citation type="journal article" date="2019" name="Int. J. Syst. Evol. Microbiol.">
        <title>The Global Catalogue of Microorganisms (GCM) 10K type strain sequencing project: providing services to taxonomists for standard genome sequencing and annotation.</title>
        <authorList>
            <consortium name="The Broad Institute Genomics Platform"/>
            <consortium name="The Broad Institute Genome Sequencing Center for Infectious Disease"/>
            <person name="Wu L."/>
            <person name="Ma J."/>
        </authorList>
    </citation>
    <scope>NUCLEOTIDE SEQUENCE [LARGE SCALE GENOMIC DNA]</scope>
    <source>
        <strain evidence="11">CGMCC 1.12859</strain>
    </source>
</reference>
<dbReference type="InterPro" id="IPR058240">
    <property type="entry name" value="rSAM_sf"/>
</dbReference>
<comment type="pathway">
    <text evidence="8">Purine metabolism; 7-cyano-7-deazaguanine biosynthesis.</text>
</comment>
<organism evidence="10 11">
    <name type="scientific">Kitasatospora paranensis</name>
    <dbReference type="NCBI Taxonomy" id="258053"/>
    <lineage>
        <taxon>Bacteria</taxon>
        <taxon>Bacillati</taxon>
        <taxon>Actinomycetota</taxon>
        <taxon>Actinomycetes</taxon>
        <taxon>Kitasatosporales</taxon>
        <taxon>Streptomycetaceae</taxon>
        <taxon>Kitasatospora</taxon>
    </lineage>
</organism>
<feature type="binding site" evidence="8">
    <location>
        <position position="52"/>
    </location>
    <ligand>
        <name>[4Fe-4S] cluster</name>
        <dbReference type="ChEBI" id="CHEBI:49883"/>
        <note>4Fe-4S-S-AdoMet</note>
    </ligand>
</feature>
<evidence type="ECO:0000313" key="10">
    <source>
        <dbReference type="EMBL" id="MFC7181482.1"/>
    </source>
</evidence>
<comment type="subunit">
    <text evidence="8">Homodimer.</text>
</comment>
<keyword evidence="8" id="KW-0671">Queuosine biosynthesis</keyword>
<keyword evidence="2 8" id="KW-0949">S-adenosyl-L-methionine</keyword>
<dbReference type="EC" id="4.3.99.3" evidence="8"/>